<feature type="region of interest" description="Disordered" evidence="1">
    <location>
        <begin position="1822"/>
        <end position="1845"/>
    </location>
</feature>
<feature type="compositionally biased region" description="Low complexity" evidence="1">
    <location>
        <begin position="501"/>
        <end position="519"/>
    </location>
</feature>
<feature type="region of interest" description="Disordered" evidence="1">
    <location>
        <begin position="1361"/>
        <end position="1400"/>
    </location>
</feature>
<sequence>MAPLPPAQTPPSTERLSPPATPHGDRAAPPAPPLRRPSSALFDEDLHAALLGAEFSEISLRVARDPRASEALEAARASARRRLEPGDAPRPVARQGSLESLDLAVNGRQQQRLSVISQLRAPPRQEGLPPAPLAAVGPSEGSEASCGGEGESCDGEGASERTTTSAHADAKPKRWFGLRRRPVVVEASPRLTGGSRKHPSPRGSCSTGGRFSCGASSSVAPNQVSPQGQAPFAAQRINEIPEIQLRQPGATEGAAVVPPGAKVLPLTGRLPLPTTDPSTDELTPRTLRKKVLVGERVARARAQRPSLLARSSITGTSAGGAARHSGTMHALDLSLYAEQKEELDAIFNEGIESPQQEAPPRLDQPVNRLAQTVEEMRSVELGLQLAEMEQQISSDPRAMEAVAAAHIAKFRLGASRSRADLFSQSADGSGAPVFTRLLSFRDAHADAGSGDPSAARQGSLDGLCLFVSETQQQQVDTLSELRRQRSLRMHKDSEGAPPPSLSRTLDLSPPLSSTLLFRSTPPPRAQDLDTGFIGRANRQWRRPSLNGTERAKVAPLLDGAELGAACSDAPPRRRGSSDATWRARIAPGGNADEPSVEPREDAPTRVFPSCGETDASGSTRRQSLARSLVKRRSSTAPQPAPSRQSGASRQSKSEAGLTHISGWVELGLELADAGLDAQEEAMLDYDSLQSLKAARVLRAKQANVARIRQQASATGPPPKRSSDGVGQWLSFGLELAAAEWEEGEEALLDPQSRASLIAGRVLQRRGSGRLQSPRKPTGWLDFGLELADANADMEEELELSALSRAAASAGRLLRTRHSSRLSGIGDLDSPRRPAIAPLWRDARRRIDSYERNSMIESFRITRRDTHESPRARHSAASGAAPRPSSWLGFGLELAHAALDAEEEAELEPQTRQSLAAGRALLARGERPAAVDAGWLGLGAFLLDAGLDAEQEAALDGQARAALGASRVIRGKRGGGARAAEASAWYGLGLELLDAGVTAEVEASLDAHSRAAVKAVRWLLERRESEASGGEGQAVSSCNASDLLTFNPGEKLPSAKETAEAEALPAEQRPTGRGRARSAPHTSWLAFGLEIDALQLSAEEEAHLDGLSRAALGAVRELSLHPPLQADGSPPIEEQEALLSRSQAAVRRLRTHLLSGSGEALDSPAEAAVAPHGHAAPLTWVQLGAELMEAALPAEEEAALDPQAKAALRVARARRAAAEGAAAEGAWADLALELAALAPNGEEEAALDLRARRALREIRAPLVEAAALRGGGTCCAEREAAAEGRRSAALRRDGGGLPMAEDEAAPDGPRRRGGSAWVEWGLELAELQLDAEEEAALDNHSRAALSAARMVRARGLSAAAAAGEAEAEGGVDAHRTARGGRGEEASFDAEAESGVDSHRRSVAREAGGAVYGRWAVGGGRVESCGSHVECAAAPHARRVARDRPRLISMGLGGGVAEELEGEAVVEPHASRAPPRAWLRFGLELQGLGLSAEEEAALEPQARAALRVACMLYPPLPPSDEEALLPQRRAAATGGAPLVSMACDASVLGSEESEAMPSQSQKGRRPTAGRLIPMGCDASVVGGEESEAMPLSQKRRPTAGRLVPMGCDASGVGGEESEAMPSSQRRRPTAGRLAPTGCDASVMDDEESEAMPSSQRRRSTAAGFVPMGCDASVVGGEESEAMPSHRRRSTAAGFVPMGCDASVVGGEESEAMPSQRRRSTAAGFVPMGCDASVVGGEESEAMPSSQGRRPTAGRLVPMGCDASVASGTESEAIPSQGRRPTAGRLVPMGCDASGVGGEESEAVPSQGRRRTAGRLVPMGCDASGVGGEESEAMPSQERRPTAGRLVPMGCDASGVGGEESEAMPSRERRPTAGRLVSMGCDSIAGSCEVEAAAQPHAREGALPGGSLLLHGFALLDAGVEDEAALDPQSRAALGAARIVRQRGAESRGEVAAPAASATVTPSPCGRPELSRTRAAVTRHAFSDGGAAATAKAGWRAGESLPISDE</sequence>
<feature type="region of interest" description="Disordered" evidence="1">
    <location>
        <begin position="1943"/>
        <end position="2003"/>
    </location>
</feature>
<feature type="region of interest" description="Disordered" evidence="1">
    <location>
        <begin position="119"/>
        <end position="230"/>
    </location>
</feature>
<feature type="compositionally biased region" description="Basic and acidic residues" evidence="1">
    <location>
        <begin position="1279"/>
        <end position="1293"/>
    </location>
</feature>
<feature type="region of interest" description="Disordered" evidence="1">
    <location>
        <begin position="1044"/>
        <end position="1077"/>
    </location>
</feature>
<proteinExistence type="predicted"/>
<feature type="compositionally biased region" description="Low complexity" evidence="1">
    <location>
        <begin position="1980"/>
        <end position="1995"/>
    </location>
</feature>
<feature type="region of interest" description="Disordered" evidence="1">
    <location>
        <begin position="563"/>
        <end position="654"/>
    </location>
</feature>
<feature type="compositionally biased region" description="Polar residues" evidence="1">
    <location>
        <begin position="634"/>
        <end position="650"/>
    </location>
</feature>
<feature type="compositionally biased region" description="Low complexity" evidence="1">
    <location>
        <begin position="1948"/>
        <end position="1961"/>
    </location>
</feature>
<dbReference type="EMBL" id="JBGBPQ010000026">
    <property type="protein sequence ID" value="KAL1498994.1"/>
    <property type="molecule type" value="Genomic_DNA"/>
</dbReference>
<feature type="compositionally biased region" description="Basic residues" evidence="1">
    <location>
        <begin position="173"/>
        <end position="182"/>
    </location>
</feature>
<feature type="compositionally biased region" description="Polar residues" evidence="1">
    <location>
        <begin position="203"/>
        <end position="228"/>
    </location>
</feature>
<evidence type="ECO:0000256" key="1">
    <source>
        <dbReference type="SAM" id="MobiDB-lite"/>
    </source>
</evidence>
<protein>
    <submittedName>
        <fullName evidence="2">Uncharacterized protein</fullName>
    </submittedName>
</protein>
<keyword evidence="3" id="KW-1185">Reference proteome</keyword>
<feature type="region of interest" description="Disordered" evidence="1">
    <location>
        <begin position="1279"/>
        <end position="1312"/>
    </location>
</feature>
<feature type="compositionally biased region" description="Polar residues" evidence="1">
    <location>
        <begin position="615"/>
        <end position="625"/>
    </location>
</feature>
<name>A0AB34IFS4_PRYPA</name>
<reference evidence="2 3" key="1">
    <citation type="journal article" date="2024" name="Science">
        <title>Giant polyketide synthase enzymes in the biosynthesis of giant marine polyether toxins.</title>
        <authorList>
            <person name="Fallon T.R."/>
            <person name="Shende V.V."/>
            <person name="Wierzbicki I.H."/>
            <person name="Pendleton A.L."/>
            <person name="Watervoot N.F."/>
            <person name="Auber R.P."/>
            <person name="Gonzalez D.J."/>
            <person name="Wisecaver J.H."/>
            <person name="Moore B.S."/>
        </authorList>
    </citation>
    <scope>NUCLEOTIDE SEQUENCE [LARGE SCALE GENOMIC DNA]</scope>
    <source>
        <strain evidence="2 3">12B1</strain>
    </source>
</reference>
<gene>
    <name evidence="2" type="ORF">AB1Y20_013513</name>
</gene>
<feature type="region of interest" description="Disordered" evidence="1">
    <location>
        <begin position="489"/>
        <end position="547"/>
    </location>
</feature>
<evidence type="ECO:0000313" key="2">
    <source>
        <dbReference type="EMBL" id="KAL1498994.1"/>
    </source>
</evidence>
<feature type="region of interest" description="Disordered" evidence="1">
    <location>
        <begin position="1"/>
        <end position="38"/>
    </location>
</feature>
<feature type="compositionally biased region" description="Low complexity" evidence="1">
    <location>
        <begin position="133"/>
        <end position="146"/>
    </location>
</feature>
<feature type="region of interest" description="Disordered" evidence="1">
    <location>
        <begin position="1582"/>
        <end position="1658"/>
    </location>
</feature>
<comment type="caution">
    <text evidence="2">The sequence shown here is derived from an EMBL/GenBank/DDBJ whole genome shotgun (WGS) entry which is preliminary data.</text>
</comment>
<organism evidence="2 3">
    <name type="scientific">Prymnesium parvum</name>
    <name type="common">Toxic golden alga</name>
    <dbReference type="NCBI Taxonomy" id="97485"/>
    <lineage>
        <taxon>Eukaryota</taxon>
        <taxon>Haptista</taxon>
        <taxon>Haptophyta</taxon>
        <taxon>Prymnesiophyceae</taxon>
        <taxon>Prymnesiales</taxon>
        <taxon>Prymnesiaceae</taxon>
        <taxon>Prymnesium</taxon>
    </lineage>
</organism>
<feature type="region of interest" description="Disordered" evidence="1">
    <location>
        <begin position="861"/>
        <end position="882"/>
    </location>
</feature>
<feature type="region of interest" description="Disordered" evidence="1">
    <location>
        <begin position="1547"/>
        <end position="1570"/>
    </location>
</feature>
<feature type="compositionally biased region" description="Basic and acidic residues" evidence="1">
    <location>
        <begin position="861"/>
        <end position="870"/>
    </location>
</feature>
<dbReference type="Proteomes" id="UP001515480">
    <property type="component" value="Unassembled WGS sequence"/>
</dbReference>
<feature type="region of interest" description="Disordered" evidence="1">
    <location>
        <begin position="76"/>
        <end position="99"/>
    </location>
</feature>
<feature type="region of interest" description="Disordered" evidence="1">
    <location>
        <begin position="1765"/>
        <end position="1784"/>
    </location>
</feature>
<feature type="compositionally biased region" description="Basic and acidic residues" evidence="1">
    <location>
        <begin position="1370"/>
        <end position="1383"/>
    </location>
</feature>
<accession>A0AB34IFS4</accession>
<evidence type="ECO:0000313" key="3">
    <source>
        <dbReference type="Proteomes" id="UP001515480"/>
    </source>
</evidence>